<protein>
    <submittedName>
        <fullName evidence="2">Uncharacterized protein</fullName>
    </submittedName>
</protein>
<proteinExistence type="predicted"/>
<dbReference type="KEGG" id="ccho:CCHOA_09365"/>
<dbReference type="Proteomes" id="UP000269019">
    <property type="component" value="Chromosome"/>
</dbReference>
<feature type="compositionally biased region" description="Basic and acidic residues" evidence="1">
    <location>
        <begin position="71"/>
        <end position="87"/>
    </location>
</feature>
<keyword evidence="3" id="KW-1185">Reference proteome</keyword>
<feature type="compositionally biased region" description="Polar residues" evidence="1">
    <location>
        <begin position="47"/>
        <end position="65"/>
    </location>
</feature>
<accession>A0A3G6J8D8</accession>
<feature type="region of interest" description="Disordered" evidence="1">
    <location>
        <begin position="40"/>
        <end position="87"/>
    </location>
</feature>
<evidence type="ECO:0000256" key="1">
    <source>
        <dbReference type="SAM" id="MobiDB-lite"/>
    </source>
</evidence>
<gene>
    <name evidence="2" type="ORF">CCHOA_09365</name>
</gene>
<evidence type="ECO:0000313" key="3">
    <source>
        <dbReference type="Proteomes" id="UP000269019"/>
    </source>
</evidence>
<evidence type="ECO:0000313" key="2">
    <source>
        <dbReference type="EMBL" id="AZA14256.1"/>
    </source>
</evidence>
<sequence length="87" mass="9706">MPAIVCNWQTTAAVHTSAPHNRQQGRYQLRQCTGMLSALRPNPAEKLSSTQRYTDNPTSLLRSPTESPPLGRDRNRPSAVKDHILGR</sequence>
<name>A0A3G6J8D8_9CORY</name>
<dbReference type="AlphaFoldDB" id="A0A3G6J8D8"/>
<organism evidence="2 3">
    <name type="scientific">Corynebacterium choanae</name>
    <dbReference type="NCBI Taxonomy" id="1862358"/>
    <lineage>
        <taxon>Bacteria</taxon>
        <taxon>Bacillati</taxon>
        <taxon>Actinomycetota</taxon>
        <taxon>Actinomycetes</taxon>
        <taxon>Mycobacteriales</taxon>
        <taxon>Corynebacteriaceae</taxon>
        <taxon>Corynebacterium</taxon>
    </lineage>
</organism>
<reference evidence="2 3" key="1">
    <citation type="submission" date="2018-11" db="EMBL/GenBank/DDBJ databases">
        <authorList>
            <person name="Kleinhagauer T."/>
            <person name="Glaeser S.P."/>
            <person name="Spergser J."/>
            <person name="Ruckert C."/>
            <person name="Kaempfer P."/>
            <person name="Busse H.-J."/>
        </authorList>
    </citation>
    <scope>NUCLEOTIDE SEQUENCE [LARGE SCALE GENOMIC DNA]</scope>
    <source>
        <strain evidence="2 3">200CH</strain>
    </source>
</reference>
<dbReference type="EMBL" id="CP033896">
    <property type="protein sequence ID" value="AZA14256.1"/>
    <property type="molecule type" value="Genomic_DNA"/>
</dbReference>